<dbReference type="InterPro" id="IPR021589">
    <property type="entry name" value="Cut12"/>
</dbReference>
<evidence type="ECO:0000256" key="1">
    <source>
        <dbReference type="SAM" id="MobiDB-lite"/>
    </source>
</evidence>
<organism evidence="3 4">
    <name type="scientific">Claviceps arundinis</name>
    <dbReference type="NCBI Taxonomy" id="1623583"/>
    <lineage>
        <taxon>Eukaryota</taxon>
        <taxon>Fungi</taxon>
        <taxon>Dikarya</taxon>
        <taxon>Ascomycota</taxon>
        <taxon>Pezizomycotina</taxon>
        <taxon>Sordariomycetes</taxon>
        <taxon>Hypocreomycetidae</taxon>
        <taxon>Hypocreales</taxon>
        <taxon>Clavicipitaceae</taxon>
        <taxon>Claviceps</taxon>
    </lineage>
</organism>
<accession>A0ABQ7P5B7</accession>
<feature type="compositionally biased region" description="Polar residues" evidence="1">
    <location>
        <begin position="57"/>
        <end position="73"/>
    </location>
</feature>
<dbReference type="Pfam" id="PF11500">
    <property type="entry name" value="Cut12"/>
    <property type="match status" value="1"/>
</dbReference>
<feature type="region of interest" description="Disordered" evidence="1">
    <location>
        <begin position="421"/>
        <end position="530"/>
    </location>
</feature>
<name>A0ABQ7P5B7_9HYPO</name>
<evidence type="ECO:0000313" key="3">
    <source>
        <dbReference type="EMBL" id="KAG5954630.1"/>
    </source>
</evidence>
<feature type="compositionally biased region" description="Basic and acidic residues" evidence="1">
    <location>
        <begin position="118"/>
        <end position="129"/>
    </location>
</feature>
<protein>
    <recommendedName>
        <fullName evidence="2">Spindle pole body-associated protein cut12 domain-containing protein</fullName>
    </recommendedName>
</protein>
<feature type="domain" description="Spindle pole body-associated protein cut12" evidence="2">
    <location>
        <begin position="131"/>
        <end position="243"/>
    </location>
</feature>
<feature type="compositionally biased region" description="Basic and acidic residues" evidence="1">
    <location>
        <begin position="7"/>
        <end position="25"/>
    </location>
</feature>
<feature type="region of interest" description="Disordered" evidence="1">
    <location>
        <begin position="1"/>
        <end position="164"/>
    </location>
</feature>
<evidence type="ECO:0000259" key="2">
    <source>
        <dbReference type="Pfam" id="PF11500"/>
    </source>
</evidence>
<feature type="region of interest" description="Disordered" evidence="1">
    <location>
        <begin position="591"/>
        <end position="613"/>
    </location>
</feature>
<keyword evidence="4" id="KW-1185">Reference proteome</keyword>
<reference evidence="3 4" key="1">
    <citation type="journal article" date="2020" name="bioRxiv">
        <title>Whole genome comparisons of ergot fungi reveals the divergence and evolution of species within the genus Claviceps are the result of varying mechanisms driving genome evolution and host range expansion.</title>
        <authorList>
            <person name="Wyka S.A."/>
            <person name="Mondo S.J."/>
            <person name="Liu M."/>
            <person name="Dettman J."/>
            <person name="Nalam V."/>
            <person name="Broders K.D."/>
        </authorList>
    </citation>
    <scope>NUCLEOTIDE SEQUENCE [LARGE SCALE GENOMIC DNA]</scope>
    <source>
        <strain evidence="3 4">LM583</strain>
    </source>
</reference>
<proteinExistence type="predicted"/>
<dbReference type="EMBL" id="SRPR01000317">
    <property type="protein sequence ID" value="KAG5954630.1"/>
    <property type="molecule type" value="Genomic_DNA"/>
</dbReference>
<gene>
    <name evidence="3" type="ORF">E4U57_004246</name>
</gene>
<feature type="compositionally biased region" description="Polar residues" evidence="1">
    <location>
        <begin position="596"/>
        <end position="609"/>
    </location>
</feature>
<feature type="compositionally biased region" description="Basic and acidic residues" evidence="1">
    <location>
        <begin position="448"/>
        <end position="503"/>
    </location>
</feature>
<dbReference type="Proteomes" id="UP000742024">
    <property type="component" value="Unassembled WGS sequence"/>
</dbReference>
<feature type="region of interest" description="Disordered" evidence="1">
    <location>
        <begin position="282"/>
        <end position="311"/>
    </location>
</feature>
<sequence>MLGWMLKRGEHAPESGDGDTTHIDQPDTPAPVFAARAFKSALFGTPSKRSQGRRRSQAQPSSSKMGGSGTPSKPQGILLTPGTGASKRKRVTFGRDVPGGSTLSLDRITELDESIDADFARDAGSRPEDVSDDEWEEEDEGEDEDEDEGPGSRDVTVDLNEPHSQSGRYWKEEFLKYHQEARAEMEKLLKYKQLAKTYAQQKDAEAIQLAERLRDEQQRVIKMEKKIADNASQLAERRQQSSESKEVTDLLDKLNKQSTLATQYRHRVQDLEAQMEELRKQRVNAATGSETPRRRYASSPSVSTTQERLTETRRELRRARGQLKELDSLRDEVFDLKMQLRKAQVQIAVHEKEEARATSSGPRTQELRALLKAAKEESRRKDDQLGQLKLDFEAYMKDSDARDADTKSVLERAQAKITELKKEVKSLKGTGSGAGRGASRPHSWHPSTAEDKNAPIKETRSDELLMRDSVKAQDPERRSLEEPGEMTRRAQRRTLREKFREDAAAAAAAAAPTPSPAVKPRWQPFVPRSPRNRRLFPDDVVKRPGIVPPELPVLSKSVHRDRVSGATGSASTAVEKGQIDLLSDQFTRLGGPGPNNHLNSSMAVNTSKGSLPPERRAAALAKIDRDMAERRKVRARKSAAGKENIRL</sequence>
<comment type="caution">
    <text evidence="3">The sequence shown here is derived from an EMBL/GenBank/DDBJ whole genome shotgun (WGS) entry which is preliminary data.</text>
</comment>
<feature type="compositionally biased region" description="Acidic residues" evidence="1">
    <location>
        <begin position="130"/>
        <end position="149"/>
    </location>
</feature>
<evidence type="ECO:0000313" key="4">
    <source>
        <dbReference type="Proteomes" id="UP000742024"/>
    </source>
</evidence>